<name>A0AAV8TF51_9ROSI</name>
<dbReference type="PANTHER" id="PTHR31319:SF103">
    <property type="entry name" value="CCT MOTIF FAMILY PROTEIN"/>
    <property type="match status" value="1"/>
</dbReference>
<evidence type="ECO:0000256" key="2">
    <source>
        <dbReference type="ARBA" id="ARBA00023242"/>
    </source>
</evidence>
<dbReference type="PANTHER" id="PTHR31319">
    <property type="entry name" value="ZINC FINGER PROTEIN CONSTANS-LIKE 4"/>
    <property type="match status" value="1"/>
</dbReference>
<protein>
    <recommendedName>
        <fullName evidence="5">CCT domain-containing protein</fullName>
    </recommendedName>
</protein>
<comment type="subcellular location">
    <subcellularLocation>
        <location evidence="1 3">Nucleus</location>
    </subcellularLocation>
</comment>
<evidence type="ECO:0000256" key="1">
    <source>
        <dbReference type="ARBA" id="ARBA00004123"/>
    </source>
</evidence>
<dbReference type="AlphaFoldDB" id="A0AAV8TF51"/>
<dbReference type="PROSITE" id="PS51017">
    <property type="entry name" value="CCT"/>
    <property type="match status" value="1"/>
</dbReference>
<evidence type="ECO:0000313" key="7">
    <source>
        <dbReference type="Proteomes" id="UP001159364"/>
    </source>
</evidence>
<keyword evidence="2 3" id="KW-0539">Nucleus</keyword>
<dbReference type="InterPro" id="IPR045281">
    <property type="entry name" value="CONSTANS-like"/>
</dbReference>
<feature type="domain" description="CCT" evidence="5">
    <location>
        <begin position="246"/>
        <end position="288"/>
    </location>
</feature>
<feature type="region of interest" description="Disordered" evidence="4">
    <location>
        <begin position="316"/>
        <end position="335"/>
    </location>
</feature>
<dbReference type="Pfam" id="PF06203">
    <property type="entry name" value="CCT"/>
    <property type="match status" value="1"/>
</dbReference>
<dbReference type="GO" id="GO:0009909">
    <property type="term" value="P:regulation of flower development"/>
    <property type="evidence" value="ECO:0007669"/>
    <property type="project" value="InterPro"/>
</dbReference>
<reference evidence="6 7" key="1">
    <citation type="submission" date="2021-09" db="EMBL/GenBank/DDBJ databases">
        <title>Genomic insights and catalytic innovation underlie evolution of tropane alkaloids biosynthesis.</title>
        <authorList>
            <person name="Wang Y.-J."/>
            <person name="Tian T."/>
            <person name="Huang J.-P."/>
            <person name="Huang S.-X."/>
        </authorList>
    </citation>
    <scope>NUCLEOTIDE SEQUENCE [LARGE SCALE GENOMIC DNA]</scope>
    <source>
        <strain evidence="6">KIB-2018</strain>
        <tissue evidence="6">Leaf</tissue>
    </source>
</reference>
<accession>A0AAV8TF51</accession>
<organism evidence="6 7">
    <name type="scientific">Erythroxylum novogranatense</name>
    <dbReference type="NCBI Taxonomy" id="1862640"/>
    <lineage>
        <taxon>Eukaryota</taxon>
        <taxon>Viridiplantae</taxon>
        <taxon>Streptophyta</taxon>
        <taxon>Embryophyta</taxon>
        <taxon>Tracheophyta</taxon>
        <taxon>Spermatophyta</taxon>
        <taxon>Magnoliopsida</taxon>
        <taxon>eudicotyledons</taxon>
        <taxon>Gunneridae</taxon>
        <taxon>Pentapetalae</taxon>
        <taxon>rosids</taxon>
        <taxon>fabids</taxon>
        <taxon>Malpighiales</taxon>
        <taxon>Erythroxylaceae</taxon>
        <taxon>Erythroxylum</taxon>
    </lineage>
</organism>
<proteinExistence type="predicted"/>
<evidence type="ECO:0000259" key="5">
    <source>
        <dbReference type="PROSITE" id="PS51017"/>
    </source>
</evidence>
<dbReference type="EMBL" id="JAIWQS010000005">
    <property type="protein sequence ID" value="KAJ8764858.1"/>
    <property type="molecule type" value="Genomic_DNA"/>
</dbReference>
<evidence type="ECO:0000256" key="4">
    <source>
        <dbReference type="SAM" id="MobiDB-lite"/>
    </source>
</evidence>
<comment type="caution">
    <text evidence="6">The sequence shown here is derived from an EMBL/GenBank/DDBJ whole genome shotgun (WGS) entry which is preliminary data.</text>
</comment>
<gene>
    <name evidence="6" type="ORF">K2173_010323</name>
</gene>
<dbReference type="InterPro" id="IPR010402">
    <property type="entry name" value="CCT_domain"/>
</dbReference>
<dbReference type="GO" id="GO:0003700">
    <property type="term" value="F:DNA-binding transcription factor activity"/>
    <property type="evidence" value="ECO:0007669"/>
    <property type="project" value="TreeGrafter"/>
</dbReference>
<evidence type="ECO:0000256" key="3">
    <source>
        <dbReference type="PROSITE-ProRule" id="PRU00357"/>
    </source>
</evidence>
<dbReference type="Proteomes" id="UP001159364">
    <property type="component" value="Linkage Group LG05"/>
</dbReference>
<dbReference type="GO" id="GO:0005634">
    <property type="term" value="C:nucleus"/>
    <property type="evidence" value="ECO:0007669"/>
    <property type="project" value="UniProtKB-SubCell"/>
</dbReference>
<keyword evidence="7" id="KW-1185">Reference proteome</keyword>
<evidence type="ECO:0000313" key="6">
    <source>
        <dbReference type="EMBL" id="KAJ8764858.1"/>
    </source>
</evidence>
<feature type="compositionally biased region" description="Gly residues" evidence="4">
    <location>
        <begin position="322"/>
        <end position="331"/>
    </location>
</feature>
<sequence length="347" mass="39057">MSSHPFVFDGSFYQHSTPEMVSNDADILFPEPFSPFHDSAIDIFQHLSNNQDTQNPVLNSNSVDSFTANILSSSPPTHQLKNLTLYQITNMQPLANGSDFVDTSNLTNGYYDFPGLDALEVKTELGSDLSCNYRFFVPNSYSGSENVAKVMQRSYSSNSFDSKPSFVYQPHFDTLLESSSYENQGLSSPENSLLISDLRRVCSTGDLKNIKTAHPTQRSFSSPSATETSLIEEANFKVGRYSADERKERISKYRAKRNQRNFTKTIKYACRKTLADNRPRIRGRFARNDEAGEIPKAACFVRDEDEDELWHFDGLHEEEDGPFGGGGGGDFANGYDQTQLQYHSYGY</sequence>